<dbReference type="OrthoDB" id="9809920at2"/>
<feature type="binding site" evidence="8">
    <location>
        <position position="252"/>
    </location>
    <ligand>
        <name>3-phosphoshikimate</name>
        <dbReference type="ChEBI" id="CHEBI:145989"/>
    </ligand>
</feature>
<dbReference type="PROSITE" id="PS00885">
    <property type="entry name" value="EPSP_SYNTHASE_2"/>
    <property type="match status" value="1"/>
</dbReference>
<feature type="binding site" evidence="8">
    <location>
        <position position="479"/>
    </location>
    <ligand>
        <name>phosphoenolpyruvate</name>
        <dbReference type="ChEBI" id="CHEBI:58702"/>
    </ligand>
</feature>
<dbReference type="GO" id="GO:0005737">
    <property type="term" value="C:cytoplasm"/>
    <property type="evidence" value="ECO:0007669"/>
    <property type="project" value="UniProtKB-SubCell"/>
</dbReference>
<dbReference type="eggNOG" id="COG0128">
    <property type="taxonomic scope" value="Bacteria"/>
</dbReference>
<dbReference type="AlphaFoldDB" id="Q7UW43"/>
<dbReference type="Proteomes" id="UP000001025">
    <property type="component" value="Chromosome"/>
</dbReference>
<dbReference type="InterPro" id="IPR001986">
    <property type="entry name" value="Enolpyruvate_Tfrase_dom"/>
</dbReference>
<feature type="binding site" evidence="8">
    <location>
        <position position="403"/>
    </location>
    <ligand>
        <name>3-phosphoshikimate</name>
        <dbReference type="ChEBI" id="CHEBI:145989"/>
    </ligand>
</feature>
<reference evidence="10 11" key="1">
    <citation type="journal article" date="2003" name="Proc. Natl. Acad. Sci. U.S.A.">
        <title>Complete genome sequence of the marine planctomycete Pirellula sp. strain 1.</title>
        <authorList>
            <person name="Gloeckner F.O."/>
            <person name="Kube M."/>
            <person name="Bauer M."/>
            <person name="Teeling H."/>
            <person name="Lombardot T."/>
            <person name="Ludwig W."/>
            <person name="Gade D."/>
            <person name="Beck A."/>
            <person name="Borzym K."/>
            <person name="Heitmann K."/>
            <person name="Rabus R."/>
            <person name="Schlesner H."/>
            <person name="Amann R."/>
            <person name="Reinhardt R."/>
        </authorList>
    </citation>
    <scope>NUCLEOTIDE SEQUENCE [LARGE SCALE GENOMIC DNA]</scope>
    <source>
        <strain evidence="11">DSM 10527 / NCIMB 13988 / SH1</strain>
    </source>
</reference>
<feature type="binding site" evidence="8">
    <location>
        <position position="72"/>
    </location>
    <ligand>
        <name>3-phosphoshikimate</name>
        <dbReference type="ChEBI" id="CHEBI:145989"/>
    </ligand>
</feature>
<evidence type="ECO:0000259" key="9">
    <source>
        <dbReference type="Pfam" id="PF00275"/>
    </source>
</evidence>
<evidence type="ECO:0000313" key="10">
    <source>
        <dbReference type="EMBL" id="CAD72526.1"/>
    </source>
</evidence>
<keyword evidence="3 8" id="KW-0963">Cytoplasm</keyword>
<sequence length="501" mass="53234">MVDPHGDLGGHDCWIPLDSRAASTPDFVLTRTPDSSRFMNSTTESPSDAIATVRVIPGGPVCGSIRPPGSKSLTNRALLMAAFGRGTSQLEGALVSEDTHVMTDSLRKIGVEIESHDAGRTLVVTGVQSAPESDSPYDLYIANSGTTVRFLTAALSALGGNYVLSGVPRMHERPIGDLVDALSPVVDGRIEAVSEGGCPPVHIQTAGWAKHELSVAGSVSSQYLSGLMMAAPLASRRSNQPVTIRVVGELVSRPYVEMTADAMQVFGASVELQWPAAAQDDVLVQISGDYDAIGWSIEPDASAASYFWAAAAISGGDVTVNGLSRAATQGDVAFVDVLEMMGCQIEEGEDSIRVIATNLPGGQLRGVDVDMNAISDTVQTLAMVALFANSPTRVRGVAHNRFKETDRIGDLASELRKLGATIQEHDDGMTIHPLSEPAVSDESPVRLDTYHDHRMAMSFSLAGLRLGGIEIENPACTGKTYPNYWSDLEQLIGRAHHWTAE</sequence>
<dbReference type="SUPFAM" id="SSF55205">
    <property type="entry name" value="EPT/RTPC-like"/>
    <property type="match status" value="1"/>
</dbReference>
<evidence type="ECO:0000256" key="5">
    <source>
        <dbReference type="ARBA" id="ARBA00022679"/>
    </source>
</evidence>
<evidence type="ECO:0000313" key="11">
    <source>
        <dbReference type="Proteomes" id="UP000001025"/>
    </source>
</evidence>
<organism evidence="10 11">
    <name type="scientific">Rhodopirellula baltica (strain DSM 10527 / NCIMB 13988 / SH1)</name>
    <dbReference type="NCBI Taxonomy" id="243090"/>
    <lineage>
        <taxon>Bacteria</taxon>
        <taxon>Pseudomonadati</taxon>
        <taxon>Planctomycetota</taxon>
        <taxon>Planctomycetia</taxon>
        <taxon>Pirellulales</taxon>
        <taxon>Pirellulaceae</taxon>
        <taxon>Rhodopirellula</taxon>
    </lineage>
</organism>
<feature type="binding site" evidence="8">
    <location>
        <position position="376"/>
    </location>
    <ligand>
        <name>3-phosphoshikimate</name>
        <dbReference type="ChEBI" id="CHEBI:145989"/>
    </ligand>
</feature>
<feature type="binding site" evidence="8">
    <location>
        <position position="222"/>
    </location>
    <ligand>
        <name>3-phosphoshikimate</name>
        <dbReference type="ChEBI" id="CHEBI:145989"/>
    </ligand>
</feature>
<evidence type="ECO:0000256" key="8">
    <source>
        <dbReference type="HAMAP-Rule" id="MF_00210"/>
    </source>
</evidence>
<feature type="active site" description="Proton acceptor" evidence="8">
    <location>
        <position position="376"/>
    </location>
</feature>
<comment type="similarity">
    <text evidence="2 8">Belongs to the EPSP synthase family.</text>
</comment>
<feature type="binding site" evidence="8">
    <location>
        <position position="222"/>
    </location>
    <ligand>
        <name>phosphoenolpyruvate</name>
        <dbReference type="ChEBI" id="CHEBI:58702"/>
    </ligand>
</feature>
<dbReference type="PROSITE" id="PS00104">
    <property type="entry name" value="EPSP_SYNTHASE_1"/>
    <property type="match status" value="1"/>
</dbReference>
<evidence type="ECO:0000256" key="3">
    <source>
        <dbReference type="ARBA" id="ARBA00022490"/>
    </source>
</evidence>
<comment type="pathway">
    <text evidence="1 8">Metabolic intermediate biosynthesis; chorismate biosynthesis; chorismate from D-erythrose 4-phosphate and phosphoenolpyruvate: step 6/7.</text>
</comment>
<feature type="binding site" evidence="8">
    <location>
        <position position="145"/>
    </location>
    <ligand>
        <name>phosphoenolpyruvate</name>
        <dbReference type="ChEBI" id="CHEBI:58702"/>
    </ligand>
</feature>
<accession>Q7UW43</accession>
<dbReference type="KEGG" id="rba:RB2278"/>
<dbReference type="PATRIC" id="fig|243090.15.peg.1043"/>
<dbReference type="HAMAP" id="MF_00210">
    <property type="entry name" value="EPSP_synth"/>
    <property type="match status" value="1"/>
</dbReference>
<evidence type="ECO:0000256" key="6">
    <source>
        <dbReference type="ARBA" id="ARBA00023141"/>
    </source>
</evidence>
<dbReference type="GO" id="GO:0008652">
    <property type="term" value="P:amino acid biosynthetic process"/>
    <property type="evidence" value="ECO:0007669"/>
    <property type="project" value="UniProtKB-KW"/>
</dbReference>
<dbReference type="Gene3D" id="3.65.10.10">
    <property type="entry name" value="Enolpyruvate transferase domain"/>
    <property type="match status" value="2"/>
</dbReference>
<feature type="binding site" evidence="8">
    <location>
        <position position="221"/>
    </location>
    <ligand>
        <name>3-phosphoshikimate</name>
        <dbReference type="ChEBI" id="CHEBI:145989"/>
    </ligand>
</feature>
<keyword evidence="11" id="KW-1185">Reference proteome</keyword>
<dbReference type="Pfam" id="PF00275">
    <property type="entry name" value="EPSP_synthase"/>
    <property type="match status" value="1"/>
</dbReference>
<dbReference type="PANTHER" id="PTHR21090">
    <property type="entry name" value="AROM/DEHYDROQUINATE SYNTHASE"/>
    <property type="match status" value="1"/>
</dbReference>
<dbReference type="EC" id="2.5.1.19" evidence="8"/>
<feature type="binding site" evidence="8">
    <location>
        <position position="407"/>
    </location>
    <ligand>
        <name>phosphoenolpyruvate</name>
        <dbReference type="ChEBI" id="CHEBI:58702"/>
    </ligand>
</feature>
<comment type="caution">
    <text evidence="8">Lacks conserved residue(s) required for the propagation of feature annotation.</text>
</comment>
<feature type="binding site" evidence="8">
    <location>
        <position position="76"/>
    </location>
    <ligand>
        <name>3-phosphoshikimate</name>
        <dbReference type="ChEBI" id="CHEBI:145989"/>
    </ligand>
</feature>
<feature type="binding site" evidence="8">
    <location>
        <position position="454"/>
    </location>
    <ligand>
        <name>phosphoenolpyruvate</name>
        <dbReference type="ChEBI" id="CHEBI:58702"/>
    </ligand>
</feature>
<evidence type="ECO:0000256" key="4">
    <source>
        <dbReference type="ARBA" id="ARBA00022605"/>
    </source>
</evidence>
<dbReference type="HOGENOM" id="CLU_024321_0_0_0"/>
<keyword evidence="6 8" id="KW-0057">Aromatic amino acid biosynthesis</keyword>
<evidence type="ECO:0000256" key="7">
    <source>
        <dbReference type="ARBA" id="ARBA00044633"/>
    </source>
</evidence>
<feature type="binding site" evidence="8">
    <location>
        <position position="220"/>
    </location>
    <ligand>
        <name>3-phosphoshikimate</name>
        <dbReference type="ChEBI" id="CHEBI:145989"/>
    </ligand>
</feature>
<dbReference type="InterPro" id="IPR036968">
    <property type="entry name" value="Enolpyruvate_Tfrase_sf"/>
</dbReference>
<feature type="binding site" evidence="8">
    <location>
        <position position="71"/>
    </location>
    <ligand>
        <name>3-phosphoshikimate</name>
        <dbReference type="ChEBI" id="CHEBI:145989"/>
    </ligand>
</feature>
<keyword evidence="4 8" id="KW-0028">Amino-acid biosynthesis</keyword>
<dbReference type="EMBL" id="BX294136">
    <property type="protein sequence ID" value="CAD72526.1"/>
    <property type="molecule type" value="Genomic_DNA"/>
</dbReference>
<comment type="subunit">
    <text evidence="8">Monomer.</text>
</comment>
<comment type="catalytic activity">
    <reaction evidence="7">
        <text>3-phosphoshikimate + phosphoenolpyruvate = 5-O-(1-carboxyvinyl)-3-phosphoshikimate + phosphate</text>
        <dbReference type="Rhea" id="RHEA:21256"/>
        <dbReference type="ChEBI" id="CHEBI:43474"/>
        <dbReference type="ChEBI" id="CHEBI:57701"/>
        <dbReference type="ChEBI" id="CHEBI:58702"/>
        <dbReference type="ChEBI" id="CHEBI:145989"/>
        <dbReference type="EC" id="2.5.1.19"/>
    </reaction>
    <physiologicalReaction direction="left-to-right" evidence="7">
        <dbReference type="Rhea" id="RHEA:21257"/>
    </physiologicalReaction>
</comment>
<dbReference type="InterPro" id="IPR013792">
    <property type="entry name" value="RNA3'P_cycl/enolpyr_Trfase_a/b"/>
</dbReference>
<comment type="function">
    <text evidence="8">Catalyzes the transfer of the enolpyruvyl moiety of phosphoenolpyruvate (PEP) to the 5-hydroxyl of shikimate-3-phosphate (S3P) to produce enolpyruvyl shikimate-3-phosphate and inorganic phosphate.</text>
</comment>
<feature type="domain" description="Enolpyruvate transferase" evidence="9">
    <location>
        <begin position="58"/>
        <end position="488"/>
    </location>
</feature>
<evidence type="ECO:0000256" key="1">
    <source>
        <dbReference type="ARBA" id="ARBA00004811"/>
    </source>
</evidence>
<comment type="subcellular location">
    <subcellularLocation>
        <location evidence="8">Cytoplasm</location>
    </subcellularLocation>
</comment>
<gene>
    <name evidence="8" type="primary">aroA</name>
    <name evidence="10" type="ordered locus">RB2278</name>
</gene>
<dbReference type="FunFam" id="3.65.10.10:FF:000005">
    <property type="entry name" value="3-phosphoshikimate 1-carboxyvinyltransferase"/>
    <property type="match status" value="1"/>
</dbReference>
<dbReference type="GO" id="GO:0003866">
    <property type="term" value="F:3-phosphoshikimate 1-carboxyvinyltransferase activity"/>
    <property type="evidence" value="ECO:0000318"/>
    <property type="project" value="GO_Central"/>
</dbReference>
<dbReference type="InterPro" id="IPR023193">
    <property type="entry name" value="EPSP_synthase_CS"/>
</dbReference>
<feature type="binding site" evidence="8">
    <location>
        <position position="173"/>
    </location>
    <ligand>
        <name>phosphoenolpyruvate</name>
        <dbReference type="ChEBI" id="CHEBI:58702"/>
    </ligand>
</feature>
<feature type="binding site" evidence="8">
    <location>
        <position position="71"/>
    </location>
    <ligand>
        <name>phosphoenolpyruvate</name>
        <dbReference type="ChEBI" id="CHEBI:58702"/>
    </ligand>
</feature>
<protein>
    <recommendedName>
        <fullName evidence="8">3-phosphoshikimate 1-carboxyvinyltransferase</fullName>
        <ecNumber evidence="8">2.5.1.19</ecNumber>
    </recommendedName>
    <alternativeName>
        <fullName evidence="8">5-enolpyruvylshikimate-3-phosphate synthase</fullName>
        <shortName evidence="8">EPSP synthase</shortName>
        <shortName evidence="8">EPSPS</shortName>
    </alternativeName>
</protein>
<dbReference type="GO" id="GO:0009073">
    <property type="term" value="P:aromatic amino acid family biosynthetic process"/>
    <property type="evidence" value="ECO:0007669"/>
    <property type="project" value="UniProtKB-KW"/>
</dbReference>
<dbReference type="InterPro" id="IPR006264">
    <property type="entry name" value="EPSP_synthase"/>
</dbReference>
<evidence type="ECO:0000256" key="2">
    <source>
        <dbReference type="ARBA" id="ARBA00009948"/>
    </source>
</evidence>
<dbReference type="CDD" id="cd01556">
    <property type="entry name" value="EPSP_synthase"/>
    <property type="match status" value="1"/>
</dbReference>
<dbReference type="EnsemblBacteria" id="CAD72526">
    <property type="protein sequence ID" value="CAD72526"/>
    <property type="gene ID" value="RB2278"/>
</dbReference>
<dbReference type="PANTHER" id="PTHR21090:SF5">
    <property type="entry name" value="PENTAFUNCTIONAL AROM POLYPEPTIDE"/>
    <property type="match status" value="1"/>
</dbReference>
<dbReference type="FunCoup" id="Q7UW43">
    <property type="interactions" value="453"/>
</dbReference>
<keyword evidence="5 8" id="KW-0808">Transferase</keyword>
<dbReference type="UniPathway" id="UPA00053">
    <property type="reaction ID" value="UER00089"/>
</dbReference>
<dbReference type="InParanoid" id="Q7UW43"/>
<proteinExistence type="inferred from homology"/>
<dbReference type="NCBIfam" id="TIGR01356">
    <property type="entry name" value="aroA"/>
    <property type="match status" value="1"/>
</dbReference>
<name>Q7UW43_RHOBA</name>
<dbReference type="GO" id="GO:0009423">
    <property type="term" value="P:chorismate biosynthetic process"/>
    <property type="evidence" value="ECO:0000318"/>
    <property type="project" value="GO_Central"/>
</dbReference>
<dbReference type="STRING" id="243090.RB2278"/>
<dbReference type="PIRSF" id="PIRSF000505">
    <property type="entry name" value="EPSPS"/>
    <property type="match status" value="1"/>
</dbReference>